<dbReference type="PROSITE" id="PS50145">
    <property type="entry name" value="ZF_TRAF"/>
    <property type="match status" value="2"/>
</dbReference>
<sequence length="260" mass="30190">MEEGFVVCQICSGIMREASVWEGEITCLVCSESQDLNPVRIVHNAVNQLEVKCPILRDCTWNGKLSEAENHLDNCNSFKLQCVDCEVTIIRGEYDNHKVNTCILREIKCEYCFKQGKAKYQEIHNEVCNEYPISCPNNCGEKFPRSKLSQHKSKCKYEKISCPYTQYGCEAKSMLRRDLLAHKKEFYIEHTDMSLTRIKILEGENSHLKKELSEMAMEGKIMKQLDGVEWEIKYVYKLPNNDKLVGPIVYINNYKLDSLY</sequence>
<organism evidence="6 7">
    <name type="scientific">Oopsacas minuta</name>
    <dbReference type="NCBI Taxonomy" id="111878"/>
    <lineage>
        <taxon>Eukaryota</taxon>
        <taxon>Metazoa</taxon>
        <taxon>Porifera</taxon>
        <taxon>Hexactinellida</taxon>
        <taxon>Hexasterophora</taxon>
        <taxon>Lyssacinosida</taxon>
        <taxon>Leucopsacidae</taxon>
        <taxon>Oopsacas</taxon>
    </lineage>
</organism>
<evidence type="ECO:0000313" key="7">
    <source>
        <dbReference type="Proteomes" id="UP001165289"/>
    </source>
</evidence>
<proteinExistence type="predicted"/>
<keyword evidence="6" id="KW-0675">Receptor</keyword>
<comment type="caution">
    <text evidence="6">The sequence shown here is derived from an EMBL/GenBank/DDBJ whole genome shotgun (WGS) entry which is preliminary data.</text>
</comment>
<keyword evidence="1 4" id="KW-0479">Metal-binding</keyword>
<dbReference type="Proteomes" id="UP001165289">
    <property type="component" value="Unassembled WGS sequence"/>
</dbReference>
<evidence type="ECO:0000256" key="2">
    <source>
        <dbReference type="ARBA" id="ARBA00022771"/>
    </source>
</evidence>
<evidence type="ECO:0000256" key="3">
    <source>
        <dbReference type="ARBA" id="ARBA00022833"/>
    </source>
</evidence>
<dbReference type="InterPro" id="IPR013083">
    <property type="entry name" value="Znf_RING/FYVE/PHD"/>
</dbReference>
<dbReference type="AlphaFoldDB" id="A0AAV7JGW2"/>
<dbReference type="SUPFAM" id="SSF49599">
    <property type="entry name" value="TRAF domain-like"/>
    <property type="match status" value="1"/>
</dbReference>
<feature type="zinc finger region" description="TRAF-type" evidence="4">
    <location>
        <begin position="124"/>
        <end position="169"/>
    </location>
</feature>
<dbReference type="InterPro" id="IPR001293">
    <property type="entry name" value="Znf_TRAF"/>
</dbReference>
<dbReference type="GO" id="GO:0043122">
    <property type="term" value="P:regulation of canonical NF-kappaB signal transduction"/>
    <property type="evidence" value="ECO:0007669"/>
    <property type="project" value="TreeGrafter"/>
</dbReference>
<keyword evidence="7" id="KW-1185">Reference proteome</keyword>
<feature type="domain" description="TRAF-type" evidence="5">
    <location>
        <begin position="124"/>
        <end position="169"/>
    </location>
</feature>
<name>A0AAV7JGW2_9METZ</name>
<protein>
    <submittedName>
        <fullName evidence="6">TNF receptor-associated factor 4-like isoform X1</fullName>
    </submittedName>
</protein>
<accession>A0AAV7JGW2</accession>
<keyword evidence="3 4" id="KW-0862">Zinc</keyword>
<evidence type="ECO:0000259" key="5">
    <source>
        <dbReference type="PROSITE" id="PS50145"/>
    </source>
</evidence>
<dbReference type="PANTHER" id="PTHR10131:SF94">
    <property type="entry name" value="TNF RECEPTOR-ASSOCIATED FACTOR 4"/>
    <property type="match status" value="1"/>
</dbReference>
<evidence type="ECO:0000313" key="6">
    <source>
        <dbReference type="EMBL" id="KAI6648044.1"/>
    </source>
</evidence>
<dbReference type="Gene3D" id="3.30.40.10">
    <property type="entry name" value="Zinc/RING finger domain, C3HC4 (zinc finger)"/>
    <property type="match status" value="3"/>
</dbReference>
<gene>
    <name evidence="6" type="ORF">LOD99_8246</name>
</gene>
<dbReference type="Pfam" id="PF02176">
    <property type="entry name" value="zf-TRAF"/>
    <property type="match status" value="2"/>
</dbReference>
<dbReference type="EMBL" id="JAKMXF010000333">
    <property type="protein sequence ID" value="KAI6648044.1"/>
    <property type="molecule type" value="Genomic_DNA"/>
</dbReference>
<feature type="zinc finger region" description="TRAF-type" evidence="4">
    <location>
        <begin position="71"/>
        <end position="112"/>
    </location>
</feature>
<evidence type="ECO:0000256" key="1">
    <source>
        <dbReference type="ARBA" id="ARBA00022723"/>
    </source>
</evidence>
<dbReference type="PANTHER" id="PTHR10131">
    <property type="entry name" value="TNF RECEPTOR ASSOCIATED FACTOR"/>
    <property type="match status" value="1"/>
</dbReference>
<keyword evidence="2 4" id="KW-0863">Zinc-finger</keyword>
<dbReference type="GO" id="GO:0008270">
    <property type="term" value="F:zinc ion binding"/>
    <property type="evidence" value="ECO:0007669"/>
    <property type="project" value="UniProtKB-KW"/>
</dbReference>
<evidence type="ECO:0000256" key="4">
    <source>
        <dbReference type="PROSITE-ProRule" id="PRU00207"/>
    </source>
</evidence>
<reference evidence="6 7" key="1">
    <citation type="journal article" date="2023" name="BMC Biol.">
        <title>The compact genome of the sponge Oopsacas minuta (Hexactinellida) is lacking key metazoan core genes.</title>
        <authorList>
            <person name="Santini S."/>
            <person name="Schenkelaars Q."/>
            <person name="Jourda C."/>
            <person name="Duchesne M."/>
            <person name="Belahbib H."/>
            <person name="Rocher C."/>
            <person name="Selva M."/>
            <person name="Riesgo A."/>
            <person name="Vervoort M."/>
            <person name="Leys S.P."/>
            <person name="Kodjabachian L."/>
            <person name="Le Bivic A."/>
            <person name="Borchiellini C."/>
            <person name="Claverie J.M."/>
            <person name="Renard E."/>
        </authorList>
    </citation>
    <scope>NUCLEOTIDE SEQUENCE [LARGE SCALE GENOMIC DNA]</scope>
    <source>
        <strain evidence="6">SPO-2</strain>
    </source>
</reference>
<feature type="domain" description="TRAF-type" evidence="5">
    <location>
        <begin position="71"/>
        <end position="112"/>
    </location>
</feature>